<evidence type="ECO:0000313" key="13">
    <source>
        <dbReference type="Proteomes" id="UP000253782"/>
    </source>
</evidence>
<evidence type="ECO:0000259" key="11">
    <source>
        <dbReference type="Pfam" id="PF25183"/>
    </source>
</evidence>
<keyword evidence="7" id="KW-0472">Membrane</keyword>
<sequence length="1036" mass="112603">MRPLRHSVLALALGLGLASTGVMAQSNVTGSIFGQVASQPGTTTVVIQSVDTGFSRSLPVDSSGRYRFTTLQPGRYKVSLQSDGKEVSSRDNVEVTIASGTEVSFAGGNATSAKNLEGLSVVASVLPSIDVSSVDTRTVLTSEQLNKLPIARGVGAAALLAPGVVENTSYSTNGFGNIPSFGGAASSENAYYINGFAVTNPLTSLGASTLPFNAIDQEQVLTGGYGAEFGRSTGGVINIVTKRGSNQWKGGVYAIWRPEALRANPRNGYFPNTGFYSQTTPDGKAPTDGTLYQYRNKNQYTYTTYGAYVSGPLIKDRLFFYLEGEMNKQDGKSVSSFSNSSSSVGKIGWNDYTYKIPRWTAKVDWNITDNNILEFTGVSDKVQYDASSYNFNYSDSTHGNAQNGGSYTKNGGDLYIAKYTGYVTDSLTVSALYGTQKLEHIQTPWGYDPKCPYITSTAQSQAPGLVYGGCQTSTSNSLLLPGSKDKTHGWRLDIEYRLGDHDIRLGMDNQTAESLTGSQFPGEFSWAYGWQKNANVGIDASHGVGSPASAGGLGSKGYFVSRAYNTQRAQVKTEQSAQFIEDRWQISDRWLLSLGLRNEQFTNYNGAGQPYARQRNQLAPRIGAAWDVFGDASLKVFANAGRYHLAMPNNVAVRGASGSLITNEYFTYTGVDATTGAPTGLKPVAVDASKGYTCNGTHAISSNLECGTAPDPRTVAAQGLKSHFQDEYIAGMEQRINSHFNWGAKLTYRSLRSAIDDTCTQVLGGRCFLFNPGQANTFLEQQADGSYKPVTYSNAQLGMPQLKRKYYAVDLFVEHPFGDKWYGRVDYTFSRNYGNTEGQLASDLDTGAGGQADVSTTQDWDLPQLMVGSNGLLPNHRKHQIKAFGYFQMNDDWRFGASLLLASGRPKNCTSHYPTADKGLYSGSTYWFCGLSGSGTAPGTAGYAAPAADYAFSPRGSHGSAPWSYQLNLNVAYTPGWMERKLTFQMDIINVLNRQVATGYNYRYETGSRNTPNPLYLRELNYTDPRYVRLTARYDF</sequence>
<keyword evidence="2" id="KW-0813">Transport</keyword>
<evidence type="ECO:0000256" key="2">
    <source>
        <dbReference type="ARBA" id="ARBA00022448"/>
    </source>
</evidence>
<dbReference type="InterPro" id="IPR013784">
    <property type="entry name" value="Carb-bd-like_fold"/>
</dbReference>
<accession>A0A369UPX0</accession>
<dbReference type="Gene3D" id="2.170.130.10">
    <property type="entry name" value="TonB-dependent receptor, plug domain"/>
    <property type="match status" value="1"/>
</dbReference>
<evidence type="ECO:0000256" key="5">
    <source>
        <dbReference type="ARBA" id="ARBA00022729"/>
    </source>
</evidence>
<dbReference type="InterPro" id="IPR057601">
    <property type="entry name" value="Oar-like_b-barrel"/>
</dbReference>
<dbReference type="PANTHER" id="PTHR30069:SF46">
    <property type="entry name" value="OAR PROTEIN"/>
    <property type="match status" value="1"/>
</dbReference>
<dbReference type="GO" id="GO:0009279">
    <property type="term" value="C:cell outer membrane"/>
    <property type="evidence" value="ECO:0007669"/>
    <property type="project" value="UniProtKB-SubCell"/>
</dbReference>
<evidence type="ECO:0000256" key="4">
    <source>
        <dbReference type="ARBA" id="ARBA00022692"/>
    </source>
</evidence>
<evidence type="ECO:0000256" key="6">
    <source>
        <dbReference type="ARBA" id="ARBA00023077"/>
    </source>
</evidence>
<keyword evidence="12" id="KW-0675">Receptor</keyword>
<dbReference type="GO" id="GO:0015344">
    <property type="term" value="F:siderophore uptake transmembrane transporter activity"/>
    <property type="evidence" value="ECO:0007669"/>
    <property type="project" value="TreeGrafter"/>
</dbReference>
<dbReference type="SUPFAM" id="SSF49452">
    <property type="entry name" value="Starch-binding domain-like"/>
    <property type="match status" value="1"/>
</dbReference>
<dbReference type="Gene3D" id="2.40.170.20">
    <property type="entry name" value="TonB-dependent receptor, beta-barrel domain"/>
    <property type="match status" value="1"/>
</dbReference>
<evidence type="ECO:0000256" key="9">
    <source>
        <dbReference type="SAM" id="SignalP"/>
    </source>
</evidence>
<dbReference type="InterPro" id="IPR039426">
    <property type="entry name" value="TonB-dep_rcpt-like"/>
</dbReference>
<evidence type="ECO:0000256" key="3">
    <source>
        <dbReference type="ARBA" id="ARBA00022452"/>
    </source>
</evidence>
<dbReference type="Pfam" id="PF25183">
    <property type="entry name" value="OMP_b-brl_4"/>
    <property type="match status" value="2"/>
</dbReference>
<dbReference type="OrthoDB" id="9768147at2"/>
<dbReference type="PANTHER" id="PTHR30069">
    <property type="entry name" value="TONB-DEPENDENT OUTER MEMBRANE RECEPTOR"/>
    <property type="match status" value="1"/>
</dbReference>
<evidence type="ECO:0000256" key="7">
    <source>
        <dbReference type="ARBA" id="ARBA00023136"/>
    </source>
</evidence>
<dbReference type="InterPro" id="IPR037066">
    <property type="entry name" value="Plug_dom_sf"/>
</dbReference>
<dbReference type="InterPro" id="IPR012910">
    <property type="entry name" value="Plug_dom"/>
</dbReference>
<dbReference type="GO" id="GO:0030246">
    <property type="term" value="F:carbohydrate binding"/>
    <property type="evidence" value="ECO:0007669"/>
    <property type="project" value="InterPro"/>
</dbReference>
<comment type="subcellular location">
    <subcellularLocation>
        <location evidence="1">Cell outer membrane</location>
        <topology evidence="1">Multi-pass membrane protein</topology>
    </subcellularLocation>
</comment>
<keyword evidence="8" id="KW-0998">Cell outer membrane</keyword>
<evidence type="ECO:0000256" key="1">
    <source>
        <dbReference type="ARBA" id="ARBA00004571"/>
    </source>
</evidence>
<keyword evidence="6" id="KW-0798">TonB box</keyword>
<feature type="domain" description="TonB-dependent transporter Oar-like beta-barrel" evidence="11">
    <location>
        <begin position="240"/>
        <end position="332"/>
    </location>
</feature>
<protein>
    <submittedName>
        <fullName evidence="12">TonB-dependent receptor</fullName>
    </submittedName>
</protein>
<reference evidence="12 13" key="1">
    <citation type="submission" date="2018-07" db="EMBL/GenBank/DDBJ databases">
        <title>Dyella tabacisoli L4-6T, whole genome shotgun sequence.</title>
        <authorList>
            <person name="Zhou X.-K."/>
            <person name="Li W.-J."/>
            <person name="Duan Y.-Q."/>
        </authorList>
    </citation>
    <scope>NUCLEOTIDE SEQUENCE [LARGE SCALE GENOMIC DNA]</scope>
    <source>
        <strain evidence="12 13">L4-6</strain>
    </source>
</reference>
<dbReference type="Pfam" id="PF07715">
    <property type="entry name" value="Plug"/>
    <property type="match status" value="1"/>
</dbReference>
<keyword evidence="4" id="KW-0812">Transmembrane</keyword>
<evidence type="ECO:0000313" key="12">
    <source>
        <dbReference type="EMBL" id="RDD82696.1"/>
    </source>
</evidence>
<evidence type="ECO:0000256" key="8">
    <source>
        <dbReference type="ARBA" id="ARBA00023237"/>
    </source>
</evidence>
<feature type="signal peptide" evidence="9">
    <location>
        <begin position="1"/>
        <end position="24"/>
    </location>
</feature>
<dbReference type="InterPro" id="IPR036942">
    <property type="entry name" value="Beta-barrel_TonB_sf"/>
</dbReference>
<dbReference type="GO" id="GO:0044718">
    <property type="term" value="P:siderophore transmembrane transport"/>
    <property type="evidence" value="ECO:0007669"/>
    <property type="project" value="TreeGrafter"/>
</dbReference>
<feature type="domain" description="TonB-dependent transporter Oar-like beta-barrel" evidence="11">
    <location>
        <begin position="355"/>
        <end position="994"/>
    </location>
</feature>
<dbReference type="Proteomes" id="UP000253782">
    <property type="component" value="Unassembled WGS sequence"/>
</dbReference>
<keyword evidence="13" id="KW-1185">Reference proteome</keyword>
<dbReference type="Gene3D" id="2.60.40.1120">
    <property type="entry name" value="Carboxypeptidase-like, regulatory domain"/>
    <property type="match status" value="1"/>
</dbReference>
<evidence type="ECO:0000259" key="10">
    <source>
        <dbReference type="Pfam" id="PF07715"/>
    </source>
</evidence>
<name>A0A369UPX0_9GAMM</name>
<keyword evidence="3" id="KW-1134">Transmembrane beta strand</keyword>
<dbReference type="AlphaFoldDB" id="A0A369UPX0"/>
<dbReference type="SUPFAM" id="SSF56935">
    <property type="entry name" value="Porins"/>
    <property type="match status" value="1"/>
</dbReference>
<feature type="domain" description="TonB-dependent receptor plug" evidence="10">
    <location>
        <begin position="136"/>
        <end position="236"/>
    </location>
</feature>
<proteinExistence type="predicted"/>
<gene>
    <name evidence="12" type="ORF">DVJ77_05595</name>
</gene>
<dbReference type="EMBL" id="QQAH01000004">
    <property type="protein sequence ID" value="RDD82696.1"/>
    <property type="molecule type" value="Genomic_DNA"/>
</dbReference>
<dbReference type="PROSITE" id="PS01156">
    <property type="entry name" value="TONB_DEPENDENT_REC_2"/>
    <property type="match status" value="1"/>
</dbReference>
<dbReference type="Pfam" id="PF13620">
    <property type="entry name" value="CarboxypepD_reg"/>
    <property type="match status" value="1"/>
</dbReference>
<keyword evidence="5 9" id="KW-0732">Signal</keyword>
<dbReference type="InterPro" id="IPR010917">
    <property type="entry name" value="TonB_rcpt_CS"/>
</dbReference>
<feature type="chain" id="PRO_5016894434" evidence="9">
    <location>
        <begin position="25"/>
        <end position="1036"/>
    </location>
</feature>
<comment type="caution">
    <text evidence="12">The sequence shown here is derived from an EMBL/GenBank/DDBJ whole genome shotgun (WGS) entry which is preliminary data.</text>
</comment>
<organism evidence="12 13">
    <name type="scientific">Dyella tabacisoli</name>
    <dbReference type="NCBI Taxonomy" id="2282381"/>
    <lineage>
        <taxon>Bacteria</taxon>
        <taxon>Pseudomonadati</taxon>
        <taxon>Pseudomonadota</taxon>
        <taxon>Gammaproteobacteria</taxon>
        <taxon>Lysobacterales</taxon>
        <taxon>Rhodanobacteraceae</taxon>
        <taxon>Dyella</taxon>
    </lineage>
</organism>